<sequence length="386" mass="46152">MLITRDILNKALEDKVPLFHDGDYIDDDVLYDLFYAQPILKDLPNGKKGLRTLIPRSDRNILCAELNGYMSNSPKDVFDKIYYTLRCKLCNKTFPVRITKGQIINRTFKISNYINISVNPDRYYLFTKAVRELYNIKFGNVYNTYVCKSCVEKFVSDTMQEASEFLERKDKFDWFLFHENSDDWKRKLFRIEEAHFRLDNGKEIEDGKIYRAANGDIWADEKYTEWQKRNEEARNHKRKLEEIRRQQKLDEEAERERTRKANELFLARHQSNTPTQRYIDRFCNKHSDIDITDEENHREALSPEGVNYEVIQKHNSKLYKEYLQSPLWKIISSKVKWNANYRCEKCGSNKNLVVHHTSYEFKGIEFLAFHTLQCLCSKCHEKEHGR</sequence>
<comment type="caution">
    <text evidence="2">The sequence shown here is derived from an EMBL/GenBank/DDBJ whole genome shotgun (WGS) entry which is preliminary data.</text>
</comment>
<feature type="coiled-coil region" evidence="1">
    <location>
        <begin position="223"/>
        <end position="256"/>
    </location>
</feature>
<accession>A0A412H2C1</accession>
<gene>
    <name evidence="2" type="ORF">DWY14_15265</name>
</gene>
<dbReference type="EMBL" id="QRUY01000048">
    <property type="protein sequence ID" value="RGS03063.1"/>
    <property type="molecule type" value="Genomic_DNA"/>
</dbReference>
<name>A0A412H2C1_9BACT</name>
<evidence type="ECO:0000313" key="3">
    <source>
        <dbReference type="Proteomes" id="UP000285750"/>
    </source>
</evidence>
<dbReference type="Proteomes" id="UP000285750">
    <property type="component" value="Unassembled WGS sequence"/>
</dbReference>
<protein>
    <recommendedName>
        <fullName evidence="4">HNH endonuclease</fullName>
    </recommendedName>
</protein>
<dbReference type="AlphaFoldDB" id="A0A412H2C1"/>
<proteinExistence type="predicted"/>
<reference evidence="2 3" key="1">
    <citation type="submission" date="2018-08" db="EMBL/GenBank/DDBJ databases">
        <title>A genome reference for cultivated species of the human gut microbiota.</title>
        <authorList>
            <person name="Zou Y."/>
            <person name="Xue W."/>
            <person name="Luo G."/>
        </authorList>
    </citation>
    <scope>NUCLEOTIDE SEQUENCE [LARGE SCALE GENOMIC DNA]</scope>
    <source>
        <strain evidence="2 3">AF24-16AC</strain>
    </source>
</reference>
<keyword evidence="1" id="KW-0175">Coiled coil</keyword>
<organism evidence="2 3">
    <name type="scientific">Phocaeicola plebeius</name>
    <dbReference type="NCBI Taxonomy" id="310297"/>
    <lineage>
        <taxon>Bacteria</taxon>
        <taxon>Pseudomonadati</taxon>
        <taxon>Bacteroidota</taxon>
        <taxon>Bacteroidia</taxon>
        <taxon>Bacteroidales</taxon>
        <taxon>Bacteroidaceae</taxon>
        <taxon>Phocaeicola</taxon>
    </lineage>
</organism>
<evidence type="ECO:0000256" key="1">
    <source>
        <dbReference type="SAM" id="Coils"/>
    </source>
</evidence>
<evidence type="ECO:0008006" key="4">
    <source>
        <dbReference type="Google" id="ProtNLM"/>
    </source>
</evidence>
<evidence type="ECO:0000313" key="2">
    <source>
        <dbReference type="EMBL" id="RGS03063.1"/>
    </source>
</evidence>
<dbReference type="RefSeq" id="WP_118432257.1">
    <property type="nucleotide sequence ID" value="NZ_JAQCWP010000072.1"/>
</dbReference>